<dbReference type="AlphaFoldDB" id="A0AA43ZL60"/>
<evidence type="ECO:0000259" key="11">
    <source>
        <dbReference type="Pfam" id="PF00924"/>
    </source>
</evidence>
<comment type="subcellular location">
    <subcellularLocation>
        <location evidence="1">Cell membrane</location>
        <topology evidence="1">Multi-pass membrane protein</topology>
    </subcellularLocation>
</comment>
<dbReference type="Proteomes" id="UP001155840">
    <property type="component" value="Unassembled WGS sequence"/>
</dbReference>
<feature type="transmembrane region" description="Helical" evidence="9">
    <location>
        <begin position="339"/>
        <end position="368"/>
    </location>
</feature>
<feature type="transmembrane region" description="Helical" evidence="9">
    <location>
        <begin position="380"/>
        <end position="398"/>
    </location>
</feature>
<dbReference type="RefSeq" id="WP_167130752.1">
    <property type="nucleotide sequence ID" value="NZ_JAANCM010000015.1"/>
</dbReference>
<comment type="similarity">
    <text evidence="2">Belongs to the MscS (TC 1.A.23) family.</text>
</comment>
<evidence type="ECO:0000313" key="13">
    <source>
        <dbReference type="EMBL" id="NHT78466.1"/>
    </source>
</evidence>
<feature type="compositionally biased region" description="Basic and acidic residues" evidence="8">
    <location>
        <begin position="881"/>
        <end position="909"/>
    </location>
</feature>
<dbReference type="Gene3D" id="1.10.287.1260">
    <property type="match status" value="1"/>
</dbReference>
<dbReference type="Gene3D" id="2.30.30.60">
    <property type="match status" value="1"/>
</dbReference>
<dbReference type="InterPro" id="IPR006686">
    <property type="entry name" value="MscS_channel_CS"/>
</dbReference>
<feature type="transmembrane region" description="Helical" evidence="9">
    <location>
        <begin position="577"/>
        <end position="604"/>
    </location>
</feature>
<evidence type="ECO:0000256" key="10">
    <source>
        <dbReference type="SAM" id="SignalP"/>
    </source>
</evidence>
<dbReference type="PROSITE" id="PS01246">
    <property type="entry name" value="UPF0003"/>
    <property type="match status" value="1"/>
</dbReference>
<evidence type="ECO:0000256" key="5">
    <source>
        <dbReference type="ARBA" id="ARBA00022989"/>
    </source>
</evidence>
<feature type="region of interest" description="Disordered" evidence="8">
    <location>
        <begin position="862"/>
        <end position="957"/>
    </location>
</feature>
<dbReference type="Pfam" id="PF00924">
    <property type="entry name" value="MS_channel_2nd"/>
    <property type="match status" value="1"/>
</dbReference>
<dbReference type="Gene3D" id="3.30.70.100">
    <property type="match status" value="1"/>
</dbReference>
<dbReference type="Pfam" id="PF21082">
    <property type="entry name" value="MS_channel_3rd"/>
    <property type="match status" value="1"/>
</dbReference>
<reference evidence="13" key="1">
    <citation type="submission" date="2020-03" db="EMBL/GenBank/DDBJ databases">
        <title>Ferranicluibacter endophyticum gen. nov., sp. nov., a new genus isolated from Rubus ulmifolius Schott. stem.</title>
        <authorList>
            <person name="Roca-Couso R."/>
            <person name="Flores-Felix J.D."/>
            <person name="Igual J.M."/>
            <person name="Rivas R."/>
        </authorList>
    </citation>
    <scope>NUCLEOTIDE SEQUENCE</scope>
    <source>
        <strain evidence="13">CRRU44</strain>
    </source>
</reference>
<comment type="caution">
    <text evidence="13">The sequence shown here is derived from an EMBL/GenBank/DDBJ whole genome shotgun (WGS) entry which is preliminary data.</text>
</comment>
<dbReference type="InterPro" id="IPR052702">
    <property type="entry name" value="MscS-like_channel"/>
</dbReference>
<feature type="transmembrane region" description="Helical" evidence="9">
    <location>
        <begin position="410"/>
        <end position="433"/>
    </location>
</feature>
<feature type="signal peptide" evidence="10">
    <location>
        <begin position="1"/>
        <end position="20"/>
    </location>
</feature>
<dbReference type="InterPro" id="IPR006685">
    <property type="entry name" value="MscS_channel_2nd"/>
</dbReference>
<feature type="compositionally biased region" description="Low complexity" evidence="8">
    <location>
        <begin position="21"/>
        <end position="54"/>
    </location>
</feature>
<evidence type="ECO:0000256" key="6">
    <source>
        <dbReference type="ARBA" id="ARBA00023136"/>
    </source>
</evidence>
<keyword evidence="10" id="KW-0732">Signal</keyword>
<feature type="compositionally biased region" description="Basic residues" evidence="8">
    <location>
        <begin position="947"/>
        <end position="957"/>
    </location>
</feature>
<keyword evidence="7" id="KW-0175">Coiled coil</keyword>
<proteinExistence type="inferred from homology"/>
<dbReference type="SUPFAM" id="SSF82689">
    <property type="entry name" value="Mechanosensitive channel protein MscS (YggB), C-terminal domain"/>
    <property type="match status" value="1"/>
</dbReference>
<evidence type="ECO:0000256" key="8">
    <source>
        <dbReference type="SAM" id="MobiDB-lite"/>
    </source>
</evidence>
<accession>A0AA43ZL60</accession>
<evidence type="ECO:0000256" key="7">
    <source>
        <dbReference type="SAM" id="Coils"/>
    </source>
</evidence>
<dbReference type="GO" id="GO:0008381">
    <property type="term" value="F:mechanosensitive monoatomic ion channel activity"/>
    <property type="evidence" value="ECO:0007669"/>
    <property type="project" value="UniProtKB-ARBA"/>
</dbReference>
<feature type="chain" id="PRO_5041226274" evidence="10">
    <location>
        <begin position="21"/>
        <end position="957"/>
    </location>
</feature>
<name>A0AA43ZL60_9HYPH</name>
<keyword evidence="3" id="KW-1003">Cell membrane</keyword>
<feature type="transmembrane region" description="Helical" evidence="9">
    <location>
        <begin position="625"/>
        <end position="648"/>
    </location>
</feature>
<keyword evidence="6 9" id="KW-0472">Membrane</keyword>
<feature type="domain" description="Mechanosensitive ion channel MscS" evidence="11">
    <location>
        <begin position="670"/>
        <end position="737"/>
    </location>
</feature>
<feature type="transmembrane region" description="Helical" evidence="9">
    <location>
        <begin position="533"/>
        <end position="557"/>
    </location>
</feature>
<dbReference type="InterPro" id="IPR011066">
    <property type="entry name" value="MscS_channel_C_sf"/>
</dbReference>
<feature type="transmembrane region" description="Helical" evidence="9">
    <location>
        <begin position="480"/>
        <end position="498"/>
    </location>
</feature>
<keyword evidence="4 9" id="KW-0812">Transmembrane</keyword>
<feature type="region of interest" description="Disordered" evidence="8">
    <location>
        <begin position="21"/>
        <end position="67"/>
    </location>
</feature>
<feature type="transmembrane region" description="Helical" evidence="9">
    <location>
        <begin position="654"/>
        <end position="683"/>
    </location>
</feature>
<keyword evidence="5 9" id="KW-1133">Transmembrane helix</keyword>
<keyword evidence="14" id="KW-1185">Reference proteome</keyword>
<evidence type="ECO:0000256" key="2">
    <source>
        <dbReference type="ARBA" id="ARBA00008017"/>
    </source>
</evidence>
<feature type="transmembrane region" description="Helical" evidence="9">
    <location>
        <begin position="260"/>
        <end position="283"/>
    </location>
</feature>
<sequence>MLRFLAIVLILVSSLSPVLAQQPAPSQPTQSQPAAPAQPTTSQPPATPATPAASVGRQNAGDGGAVRDRLDDAQADTAQQLEAARKRLDALAAQVETADAAETARSTQANNSNAADNRLAEIKAQVDDLSQQVGGQMDAARTRIEQIKARLTELGDPPAAGAEPEASVVTDERGRLIAERNALNAVTGTAETLVADANALSTTITEKRRFLFSSTLLRHTDINIDMLVDAGQALVVEAQAFSRNIGSWLTFVFTFKRVPLMSALFLSLCSALVLLAGTHRLFAPLLRRSVRDLNPTYIARLSRAFGSTLVPTIASATFATTAFFFLQSFNVLRPDIAPIVVTFLALCVALQFVWTISTAVLAPGQAVWRLVRVSDRGARLLVALIMAMAFANLFDYLLETISVTLGSPLVLTVAKSLIASILIGLLLMAIALIRPVIPQGQPLDGQGRPWPRAISILLLLAGLGLITAALSGYVGLARFIATQIVVTGAIFVTMYIGILTGKALAKQNALAKTVGGRYLSHRYRLEPMALDQIGLAVGLSIYLLVAMFFVPLLLLQWGFKIADIEAWAYRIFTEIRIGTITISLVGIFAGILLFVLGFVITRWLQRWIDGSVLARSRVDLGVRNSVKTGIGYLGMGIAGLIGISAAGLDLSSLALVAGALSLGVGFGLQNIVSNFVSGLILLVERPFKVGDWVISGTTEGFVKRISVRATEIETFQRQTIMVPNSLFINASVGNWTHRNKLGRVDITFSAHSSNDPRKVVESLRAAVTGLPNILRNPEPIIVFRGFTSSELEFEVRVFLADILQGVSVRTDVRIAVFERFQADGIALGGPAAPEVPIKISPEDAEVLSAIFQGTRSEAARGASLLPGDAGGYVEQPSVEPPDSRGNDVPDSSESDRRDALRGEELRADAKPGVSAAASLAPVTPARKVDIGEDKPAPEKGTDGTKSGARKRRPGRPR</sequence>
<dbReference type="SUPFAM" id="SSF82861">
    <property type="entry name" value="Mechanosensitive channel protein MscS (YggB), transmembrane region"/>
    <property type="match status" value="1"/>
</dbReference>
<dbReference type="GO" id="GO:0005886">
    <property type="term" value="C:plasma membrane"/>
    <property type="evidence" value="ECO:0007669"/>
    <property type="project" value="UniProtKB-SubCell"/>
</dbReference>
<feature type="coiled-coil region" evidence="7">
    <location>
        <begin position="74"/>
        <end position="132"/>
    </location>
</feature>
<evidence type="ECO:0000313" key="14">
    <source>
        <dbReference type="Proteomes" id="UP001155840"/>
    </source>
</evidence>
<evidence type="ECO:0000256" key="9">
    <source>
        <dbReference type="SAM" id="Phobius"/>
    </source>
</evidence>
<gene>
    <name evidence="13" type="ORF">G8E10_22420</name>
</gene>
<evidence type="ECO:0000256" key="1">
    <source>
        <dbReference type="ARBA" id="ARBA00004651"/>
    </source>
</evidence>
<feature type="transmembrane region" description="Helical" evidence="9">
    <location>
        <begin position="454"/>
        <end position="474"/>
    </location>
</feature>
<evidence type="ECO:0000259" key="12">
    <source>
        <dbReference type="Pfam" id="PF21082"/>
    </source>
</evidence>
<dbReference type="InterPro" id="IPR011014">
    <property type="entry name" value="MscS_channel_TM-2"/>
</dbReference>
<dbReference type="InterPro" id="IPR010920">
    <property type="entry name" value="LSM_dom_sf"/>
</dbReference>
<dbReference type="PANTHER" id="PTHR30347:SF9">
    <property type="entry name" value="MINICONDUCTANCE MECHANOSENSITIVE CHANNEL MSCM"/>
    <property type="match status" value="1"/>
</dbReference>
<dbReference type="InterPro" id="IPR023408">
    <property type="entry name" value="MscS_beta-dom_sf"/>
</dbReference>
<organism evidence="13 14">
    <name type="scientific">Ferranicluibacter rubi</name>
    <dbReference type="NCBI Taxonomy" id="2715133"/>
    <lineage>
        <taxon>Bacteria</taxon>
        <taxon>Pseudomonadati</taxon>
        <taxon>Pseudomonadota</taxon>
        <taxon>Alphaproteobacteria</taxon>
        <taxon>Hyphomicrobiales</taxon>
        <taxon>Rhizobiaceae</taxon>
        <taxon>Ferranicluibacter</taxon>
    </lineage>
</organism>
<evidence type="ECO:0000256" key="3">
    <source>
        <dbReference type="ARBA" id="ARBA00022475"/>
    </source>
</evidence>
<feature type="transmembrane region" description="Helical" evidence="9">
    <location>
        <begin position="304"/>
        <end position="327"/>
    </location>
</feature>
<dbReference type="EMBL" id="JAANCM010000015">
    <property type="protein sequence ID" value="NHT78466.1"/>
    <property type="molecule type" value="Genomic_DNA"/>
</dbReference>
<protein>
    <submittedName>
        <fullName evidence="13">Mechanosensitive ion channel</fullName>
    </submittedName>
</protein>
<dbReference type="PANTHER" id="PTHR30347">
    <property type="entry name" value="POTASSIUM CHANNEL RELATED"/>
    <property type="match status" value="1"/>
</dbReference>
<dbReference type="SUPFAM" id="SSF50182">
    <property type="entry name" value="Sm-like ribonucleoproteins"/>
    <property type="match status" value="1"/>
</dbReference>
<evidence type="ECO:0000256" key="4">
    <source>
        <dbReference type="ARBA" id="ARBA00022692"/>
    </source>
</evidence>
<dbReference type="InterPro" id="IPR049278">
    <property type="entry name" value="MS_channel_C"/>
</dbReference>
<feature type="domain" description="Mechanosensitive ion channel MscS C-terminal" evidence="12">
    <location>
        <begin position="744"/>
        <end position="826"/>
    </location>
</feature>
<feature type="compositionally biased region" description="Basic and acidic residues" evidence="8">
    <location>
        <begin position="926"/>
        <end position="942"/>
    </location>
</feature>